<dbReference type="EMBL" id="CP063231">
    <property type="protein sequence ID" value="URL57244.1"/>
    <property type="molecule type" value="Genomic_DNA"/>
</dbReference>
<evidence type="ECO:0008006" key="4">
    <source>
        <dbReference type="Google" id="ProtNLM"/>
    </source>
</evidence>
<dbReference type="Proteomes" id="UP001056681">
    <property type="component" value="Chromosome"/>
</dbReference>
<feature type="compositionally biased region" description="Basic and acidic residues" evidence="1">
    <location>
        <begin position="83"/>
        <end position="102"/>
    </location>
</feature>
<dbReference type="RefSeq" id="WP_250338162.1">
    <property type="nucleotide sequence ID" value="NZ_CP063231.1"/>
</dbReference>
<keyword evidence="3" id="KW-1185">Reference proteome</keyword>
<proteinExistence type="predicted"/>
<gene>
    <name evidence="2" type="ORF">IM816_11360</name>
</gene>
<dbReference type="Gene3D" id="1.25.40.10">
    <property type="entry name" value="Tetratricopeptide repeat domain"/>
    <property type="match status" value="1"/>
</dbReference>
<dbReference type="InterPro" id="IPR011990">
    <property type="entry name" value="TPR-like_helical_dom_sf"/>
</dbReference>
<evidence type="ECO:0000313" key="2">
    <source>
        <dbReference type="EMBL" id="URL57244.1"/>
    </source>
</evidence>
<feature type="region of interest" description="Disordered" evidence="1">
    <location>
        <begin position="82"/>
        <end position="102"/>
    </location>
</feature>
<sequence>MHIALSRLKAHAEAGDGNASAAIHAGLAKCFALRERPLTDLAFTYCGGVSDDEVKEAGSWLMRAADQGNEAAMFVFATTRTEASTRDAPHTERHPTPTDGRQHAARHLYTLASRCHVDAIAALYRQRLKGGPLFAQDLRAAYVLQRELLELYVGLIASGEQAALTGKLSVSELREARDEAEAFLTERCR</sequence>
<evidence type="ECO:0000256" key="1">
    <source>
        <dbReference type="SAM" id="MobiDB-lite"/>
    </source>
</evidence>
<name>A0ABY4SYU9_9GAMM</name>
<organism evidence="2 3">
    <name type="scientific">Luteibacter flocculans</name>
    <dbReference type="NCBI Taxonomy" id="2780091"/>
    <lineage>
        <taxon>Bacteria</taxon>
        <taxon>Pseudomonadati</taxon>
        <taxon>Pseudomonadota</taxon>
        <taxon>Gammaproteobacteria</taxon>
        <taxon>Lysobacterales</taxon>
        <taxon>Rhodanobacteraceae</taxon>
        <taxon>Luteibacter</taxon>
    </lineage>
</organism>
<protein>
    <recommendedName>
        <fullName evidence="4">Sel1 repeat-containing protein</fullName>
    </recommendedName>
</protein>
<accession>A0ABY4SYU9</accession>
<reference evidence="2" key="1">
    <citation type="submission" date="2020-10" db="EMBL/GenBank/DDBJ databases">
        <title>Whole-genome sequence of Luteibacter sp. EIF3.</title>
        <authorList>
            <person name="Friedrich I."/>
            <person name="Hertel R."/>
            <person name="Daniel R."/>
        </authorList>
    </citation>
    <scope>NUCLEOTIDE SEQUENCE</scope>
    <source>
        <strain evidence="2">EIF3</strain>
    </source>
</reference>
<evidence type="ECO:0000313" key="3">
    <source>
        <dbReference type="Proteomes" id="UP001056681"/>
    </source>
</evidence>